<feature type="domain" description="CSC1/OSCA1-like 7TM region" evidence="9">
    <location>
        <begin position="446"/>
        <end position="723"/>
    </location>
</feature>
<reference evidence="13 14" key="1">
    <citation type="submission" date="2016-06" db="EMBL/GenBank/DDBJ databases">
        <title>Evolution of pathogenesis and genome organization in the Tremellales.</title>
        <authorList>
            <person name="Cuomo C."/>
            <person name="Litvintseva A."/>
            <person name="Heitman J."/>
            <person name="Chen Y."/>
            <person name="Sun S."/>
            <person name="Springer D."/>
            <person name="Dromer F."/>
            <person name="Young S."/>
            <person name="Zeng Q."/>
            <person name="Chapman S."/>
            <person name="Gujja S."/>
            <person name="Saif S."/>
            <person name="Birren B."/>
        </authorList>
    </citation>
    <scope>NUCLEOTIDE SEQUENCE [LARGE SCALE GENOMIC DNA]</scope>
    <source>
        <strain evidence="13 14">CBS 7118</strain>
    </source>
</reference>
<feature type="transmembrane region" description="Helical" evidence="8">
    <location>
        <begin position="587"/>
        <end position="610"/>
    </location>
</feature>
<evidence type="ECO:0000256" key="1">
    <source>
        <dbReference type="ARBA" id="ARBA00004141"/>
    </source>
</evidence>
<feature type="region of interest" description="Disordered" evidence="7">
    <location>
        <begin position="262"/>
        <end position="297"/>
    </location>
</feature>
<keyword evidence="3" id="KW-0813">Transport</keyword>
<dbReference type="Pfam" id="PF14703">
    <property type="entry name" value="PHM7_cyt"/>
    <property type="match status" value="1"/>
</dbReference>
<evidence type="ECO:0000256" key="3">
    <source>
        <dbReference type="ARBA" id="ARBA00022448"/>
    </source>
</evidence>
<evidence type="ECO:0000259" key="11">
    <source>
        <dbReference type="Pfam" id="PF13967"/>
    </source>
</evidence>
<feature type="compositionally biased region" description="Polar residues" evidence="7">
    <location>
        <begin position="276"/>
        <end position="290"/>
    </location>
</feature>
<proteinExistence type="inferred from homology"/>
<feature type="transmembrane region" description="Helical" evidence="8">
    <location>
        <begin position="700"/>
        <end position="724"/>
    </location>
</feature>
<dbReference type="PANTHER" id="PTHR13018:SF143">
    <property type="entry name" value="CSC1_OSCA1-LIKE 7TM REGION DOMAIN-CONTAINING PROTEIN"/>
    <property type="match status" value="1"/>
</dbReference>
<dbReference type="Pfam" id="PF12621">
    <property type="entry name" value="PHM7_ext"/>
    <property type="match status" value="1"/>
</dbReference>
<feature type="transmembrane region" description="Helical" evidence="8">
    <location>
        <begin position="90"/>
        <end position="113"/>
    </location>
</feature>
<evidence type="ECO:0000259" key="9">
    <source>
        <dbReference type="Pfam" id="PF02714"/>
    </source>
</evidence>
<comment type="caution">
    <text evidence="13">The sequence shown here is derived from an EMBL/GenBank/DDBJ whole genome shotgun (WGS) entry which is preliminary data.</text>
</comment>
<feature type="region of interest" description="Disordered" evidence="7">
    <location>
        <begin position="838"/>
        <end position="952"/>
    </location>
</feature>
<feature type="compositionally biased region" description="Basic and acidic residues" evidence="7">
    <location>
        <begin position="262"/>
        <end position="275"/>
    </location>
</feature>
<feature type="domain" description="CSC1/OSCA1-like N-terminal transmembrane" evidence="11">
    <location>
        <begin position="15"/>
        <end position="166"/>
    </location>
</feature>
<dbReference type="Pfam" id="PF13967">
    <property type="entry name" value="RSN1_TM"/>
    <property type="match status" value="1"/>
</dbReference>
<evidence type="ECO:0000256" key="2">
    <source>
        <dbReference type="ARBA" id="ARBA00007779"/>
    </source>
</evidence>
<gene>
    <name evidence="13" type="ORF">L198_06505</name>
</gene>
<feature type="transmembrane region" description="Helical" evidence="8">
    <location>
        <begin position="491"/>
        <end position="524"/>
    </location>
</feature>
<dbReference type="InterPro" id="IPR027815">
    <property type="entry name" value="CSC1/OSCA1-like_cyt"/>
</dbReference>
<evidence type="ECO:0000256" key="5">
    <source>
        <dbReference type="ARBA" id="ARBA00022989"/>
    </source>
</evidence>
<comment type="subcellular location">
    <subcellularLocation>
        <location evidence="1">Membrane</location>
        <topology evidence="1">Multi-pass membrane protein</topology>
    </subcellularLocation>
</comment>
<dbReference type="GO" id="GO:0005227">
    <property type="term" value="F:calcium-activated cation channel activity"/>
    <property type="evidence" value="ECO:0007669"/>
    <property type="project" value="InterPro"/>
</dbReference>
<feature type="domain" description="10TM putative phosphate transporter extracellular tail" evidence="10">
    <location>
        <begin position="968"/>
        <end position="1035"/>
    </location>
</feature>
<dbReference type="InterPro" id="IPR045122">
    <property type="entry name" value="Csc1-like"/>
</dbReference>
<dbReference type="EMBL" id="AWGH01000023">
    <property type="protein sequence ID" value="ODN89182.1"/>
    <property type="molecule type" value="Genomic_DNA"/>
</dbReference>
<name>A0A1E3IKR2_9TREE</name>
<evidence type="ECO:0000256" key="7">
    <source>
        <dbReference type="SAM" id="MobiDB-lite"/>
    </source>
</evidence>
<feature type="region of interest" description="Disordered" evidence="7">
    <location>
        <begin position="1003"/>
        <end position="1037"/>
    </location>
</feature>
<keyword evidence="5 8" id="KW-1133">Transmembrane helix</keyword>
<evidence type="ECO:0000256" key="6">
    <source>
        <dbReference type="ARBA" id="ARBA00023136"/>
    </source>
</evidence>
<dbReference type="InterPro" id="IPR032880">
    <property type="entry name" value="CSC1/OSCA1-like_N"/>
</dbReference>
<dbReference type="PANTHER" id="PTHR13018">
    <property type="entry name" value="PROBABLE MEMBRANE PROTEIN DUF221-RELATED"/>
    <property type="match status" value="1"/>
</dbReference>
<evidence type="ECO:0000256" key="8">
    <source>
        <dbReference type="SAM" id="Phobius"/>
    </source>
</evidence>
<dbReference type="Proteomes" id="UP000094819">
    <property type="component" value="Unassembled WGS sequence"/>
</dbReference>
<sequence length="1037" mass="115404">MSSTSTKAASASTSSFVTSLATNFAIAGGELVAWILLRRYIKAIYEPRTYIPPRDNQAQPMSKHPLKPLWQILKASPEEVLEKNGVDPYVYLRFLIMMVKIMVPIWALSWAILLPADAVNSQVNDKTGLDKLTFGNVASTKQDRYWAHLILNYIFVFWIIVNVWREMRNWLVIRQKHLINPAHSKLAQANTVLVTGIPEEFLDEHKLAGLFSYLPGGVKRIWLVRNLKEMPGLHDRRLKAVNQLESSQVKLIKFARTYKEEREKKSGKMEKKNKTVPDTLSGPMNPQLLKQGSDGKVNGSANAEEGRVFTSVEALGLADQLVPRSKRPTTRLKPKWAPFGLGFLGIGKKVDAIDWAREEVVKTTEELQFSREQLKKDIESIGIAEDKYPPLNSAFIHFNQQIAAHMAAQCLDHHRPYAMQSRYIEQSPKNVIWGNLSMGPYEKNIRTAISWGATFGLMVLWTTPVAFIGVLSNVTTLTTEYHWLAWINGDGFGYTILQGVISGVLPPILLGILMEIIIGVLRALAAFEGHPSKSEVEFNLMTRYFIFLVFHTFFVVTLASGLISAVQEFANNPGSVATTLAAQMPTASTFFITLILAQFTGTMGTLLRVVKLFLYYVRVIATGGTPRSVFTSRYKMNVANMGEWFPKITVYAVIVIAYSVISPVINGFGACFFIFAVFVYKYVFIWCIDVDPAADTGGMFFPKAITHVFVGLYVQEVCMCALFFLARNQNGNASSIAQGALMVVLIVATAASHYTIFVSYKPLRNALPLSLAHLSYGMPGLKDRTQAFHNYSLNEDPENPLELQTSRDPLTAGVVKATNLIPSKLRIDTKIGDKFRQKNALSSTSDREYGVSPRVLERPSDDVTLAERDFAQQPGGAGAISREEEQMTRGEQVELQERRSREEGGLSQMPRNAEGLENGHPDEEPTPAFATSPGRPISRPPSPSDSIASVESTKYFALPGGPGLISRQVDDGNDPNAFFHPATKDPQRVIWLPQDELGLGQAEVAQNKRDGVKSSYRNARLDEKNKVQIYGPPPDDL</sequence>
<feature type="compositionally biased region" description="Basic and acidic residues" evidence="7">
    <location>
        <begin position="845"/>
        <end position="870"/>
    </location>
</feature>
<comment type="similarity">
    <text evidence="2">Belongs to the CSC1 (TC 1.A.17) family.</text>
</comment>
<feature type="transmembrane region" description="Helical" evidence="8">
    <location>
        <begin position="736"/>
        <end position="757"/>
    </location>
</feature>
<dbReference type="OrthoDB" id="1076608at2759"/>
<evidence type="ECO:0008006" key="15">
    <source>
        <dbReference type="Google" id="ProtNLM"/>
    </source>
</evidence>
<dbReference type="GeneID" id="30195717"/>
<dbReference type="GO" id="GO:0005886">
    <property type="term" value="C:plasma membrane"/>
    <property type="evidence" value="ECO:0007669"/>
    <property type="project" value="TreeGrafter"/>
</dbReference>
<protein>
    <recommendedName>
        <fullName evidence="15">DUF221-domain-containing protein</fullName>
    </recommendedName>
</protein>
<feature type="compositionally biased region" description="Basic and acidic residues" evidence="7">
    <location>
        <begin position="881"/>
        <end position="904"/>
    </location>
</feature>
<feature type="transmembrane region" description="Helical" evidence="8">
    <location>
        <begin position="544"/>
        <end position="567"/>
    </location>
</feature>
<evidence type="ECO:0000313" key="14">
    <source>
        <dbReference type="Proteomes" id="UP000094819"/>
    </source>
</evidence>
<dbReference type="InterPro" id="IPR003864">
    <property type="entry name" value="CSC1/OSCA1-like_7TM"/>
</dbReference>
<accession>A0A1E3IKR2</accession>
<feature type="transmembrane region" description="Helical" evidence="8">
    <location>
        <begin position="20"/>
        <end position="37"/>
    </location>
</feature>
<evidence type="ECO:0000259" key="12">
    <source>
        <dbReference type="Pfam" id="PF14703"/>
    </source>
</evidence>
<dbReference type="Pfam" id="PF02714">
    <property type="entry name" value="RSN1_7TM"/>
    <property type="match status" value="1"/>
</dbReference>
<organism evidence="13 14">
    <name type="scientific">Cryptococcus wingfieldii CBS 7118</name>
    <dbReference type="NCBI Taxonomy" id="1295528"/>
    <lineage>
        <taxon>Eukaryota</taxon>
        <taxon>Fungi</taxon>
        <taxon>Dikarya</taxon>
        <taxon>Basidiomycota</taxon>
        <taxon>Agaricomycotina</taxon>
        <taxon>Tremellomycetes</taxon>
        <taxon>Tremellales</taxon>
        <taxon>Cryptococcaceae</taxon>
        <taxon>Cryptococcus</taxon>
    </lineage>
</organism>
<dbReference type="AlphaFoldDB" id="A0A1E3IKR2"/>
<evidence type="ECO:0000313" key="13">
    <source>
        <dbReference type="EMBL" id="ODN89182.1"/>
    </source>
</evidence>
<dbReference type="RefSeq" id="XP_019029467.1">
    <property type="nucleotide sequence ID" value="XM_019178560.1"/>
</dbReference>
<dbReference type="InterPro" id="IPR022257">
    <property type="entry name" value="PHM7_ext"/>
</dbReference>
<evidence type="ECO:0000259" key="10">
    <source>
        <dbReference type="Pfam" id="PF12621"/>
    </source>
</evidence>
<feature type="transmembrane region" description="Helical" evidence="8">
    <location>
        <begin position="448"/>
        <end position="471"/>
    </location>
</feature>
<keyword evidence="14" id="KW-1185">Reference proteome</keyword>
<keyword evidence="6 8" id="KW-0472">Membrane</keyword>
<keyword evidence="4 8" id="KW-0812">Transmembrane</keyword>
<feature type="transmembrane region" description="Helical" evidence="8">
    <location>
        <begin position="145"/>
        <end position="164"/>
    </location>
</feature>
<evidence type="ECO:0000256" key="4">
    <source>
        <dbReference type="ARBA" id="ARBA00022692"/>
    </source>
</evidence>
<feature type="domain" description="CSC1/OSCA1-like cytosolic" evidence="12">
    <location>
        <begin position="190"/>
        <end position="435"/>
    </location>
</feature>